<evidence type="ECO:0000256" key="2">
    <source>
        <dbReference type="PROSITE-ProRule" id="PRU00335"/>
    </source>
</evidence>
<sequence length="191" mass="21384">MVRNEARRTALLDAAIDVLAQEGARGLTYRAIDAKAEVPAGTASNYFANRDELMSAVMTRVHERLMPSDESVAESLAHPRDKRLTVKFMHDIIKRADADKACYLAMMELRLEATRRPEIRKALTRTIADNIEANVAFNEESELPGDRMTVVSLYFAMTGLIYERLTLPDVVATMDLDELVEVMVNRAIGPN</sequence>
<evidence type="ECO:0000313" key="4">
    <source>
        <dbReference type="EMBL" id="SDJ73941.1"/>
    </source>
</evidence>
<feature type="DNA-binding region" description="H-T-H motif" evidence="2">
    <location>
        <begin position="28"/>
        <end position="47"/>
    </location>
</feature>
<dbReference type="EMBL" id="FNET01000003">
    <property type="protein sequence ID" value="SDJ73941.1"/>
    <property type="molecule type" value="Genomic_DNA"/>
</dbReference>
<keyword evidence="1 2" id="KW-0238">DNA-binding</keyword>
<evidence type="ECO:0000256" key="1">
    <source>
        <dbReference type="ARBA" id="ARBA00023125"/>
    </source>
</evidence>
<feature type="domain" description="HTH tetR-type" evidence="3">
    <location>
        <begin position="5"/>
        <end position="65"/>
    </location>
</feature>
<dbReference type="AlphaFoldDB" id="A0A1G8W6L0"/>
<dbReference type="PANTHER" id="PTHR30055">
    <property type="entry name" value="HTH-TYPE TRANSCRIPTIONAL REGULATOR RUTR"/>
    <property type="match status" value="1"/>
</dbReference>
<dbReference type="InterPro" id="IPR009057">
    <property type="entry name" value="Homeodomain-like_sf"/>
</dbReference>
<reference evidence="5" key="1">
    <citation type="submission" date="2016-10" db="EMBL/GenBank/DDBJ databases">
        <authorList>
            <person name="Varghese N."/>
            <person name="Submissions S."/>
        </authorList>
    </citation>
    <scope>NUCLEOTIDE SEQUENCE [LARGE SCALE GENOMIC DNA]</scope>
    <source>
        <strain evidence="5">DSM 44796</strain>
    </source>
</reference>
<organism evidence="4 5">
    <name type="scientific">Lentzea albidocapillata subsp. violacea</name>
    <dbReference type="NCBI Taxonomy" id="128104"/>
    <lineage>
        <taxon>Bacteria</taxon>
        <taxon>Bacillati</taxon>
        <taxon>Actinomycetota</taxon>
        <taxon>Actinomycetes</taxon>
        <taxon>Pseudonocardiales</taxon>
        <taxon>Pseudonocardiaceae</taxon>
        <taxon>Lentzea</taxon>
    </lineage>
</organism>
<proteinExistence type="predicted"/>
<dbReference type="PANTHER" id="PTHR30055:SF231">
    <property type="entry name" value="TRANSCRIPTIONAL REGULATORY PROTEIN (PROBABLY DEOR-FAMILY)-RELATED"/>
    <property type="match status" value="1"/>
</dbReference>
<dbReference type="InterPro" id="IPR041583">
    <property type="entry name" value="TetR_C_31"/>
</dbReference>
<dbReference type="PROSITE" id="PS50977">
    <property type="entry name" value="HTH_TETR_2"/>
    <property type="match status" value="1"/>
</dbReference>
<dbReference type="Pfam" id="PF17940">
    <property type="entry name" value="TetR_C_31"/>
    <property type="match status" value="1"/>
</dbReference>
<accession>A0A1G8W6L0</accession>
<protein>
    <submittedName>
        <fullName evidence="4">Transcriptional regulator, TetR family</fullName>
    </submittedName>
</protein>
<dbReference type="InterPro" id="IPR050109">
    <property type="entry name" value="HTH-type_TetR-like_transc_reg"/>
</dbReference>
<evidence type="ECO:0000313" key="5">
    <source>
        <dbReference type="Proteomes" id="UP000199682"/>
    </source>
</evidence>
<dbReference type="InterPro" id="IPR001647">
    <property type="entry name" value="HTH_TetR"/>
</dbReference>
<gene>
    <name evidence="4" type="ORF">SAMN04488074_10389</name>
</gene>
<dbReference type="Proteomes" id="UP000199682">
    <property type="component" value="Unassembled WGS sequence"/>
</dbReference>
<dbReference type="SUPFAM" id="SSF46689">
    <property type="entry name" value="Homeodomain-like"/>
    <property type="match status" value="1"/>
</dbReference>
<dbReference type="GO" id="GO:0003700">
    <property type="term" value="F:DNA-binding transcription factor activity"/>
    <property type="evidence" value="ECO:0007669"/>
    <property type="project" value="TreeGrafter"/>
</dbReference>
<dbReference type="GO" id="GO:0000976">
    <property type="term" value="F:transcription cis-regulatory region binding"/>
    <property type="evidence" value="ECO:0007669"/>
    <property type="project" value="TreeGrafter"/>
</dbReference>
<dbReference type="Gene3D" id="1.10.357.10">
    <property type="entry name" value="Tetracycline Repressor, domain 2"/>
    <property type="match status" value="1"/>
</dbReference>
<dbReference type="Pfam" id="PF00440">
    <property type="entry name" value="TetR_N"/>
    <property type="match status" value="1"/>
</dbReference>
<dbReference type="RefSeq" id="WP_090005245.1">
    <property type="nucleotide sequence ID" value="NZ_FNET01000003.1"/>
</dbReference>
<evidence type="ECO:0000259" key="3">
    <source>
        <dbReference type="PROSITE" id="PS50977"/>
    </source>
</evidence>
<name>A0A1G8W6L0_9PSEU</name>